<dbReference type="AlphaFoldDB" id="A0A0R3WN24"/>
<evidence type="ECO:0000256" key="1">
    <source>
        <dbReference type="ARBA" id="ARBA00004123"/>
    </source>
</evidence>
<dbReference type="CDD" id="cd22028">
    <property type="entry name" value="HMG-box_SoxA_SoxB_SoxG"/>
    <property type="match status" value="1"/>
</dbReference>
<dbReference type="GO" id="GO:0007420">
    <property type="term" value="P:brain development"/>
    <property type="evidence" value="ECO:0007669"/>
    <property type="project" value="TreeGrafter"/>
</dbReference>
<name>A0A0R3WN24_HYDTA</name>
<organism evidence="9">
    <name type="scientific">Hydatigena taeniaeformis</name>
    <name type="common">Feline tapeworm</name>
    <name type="synonym">Taenia taeniaeformis</name>
    <dbReference type="NCBI Taxonomy" id="6205"/>
    <lineage>
        <taxon>Eukaryota</taxon>
        <taxon>Metazoa</taxon>
        <taxon>Spiralia</taxon>
        <taxon>Lophotrochozoa</taxon>
        <taxon>Platyhelminthes</taxon>
        <taxon>Cestoda</taxon>
        <taxon>Eucestoda</taxon>
        <taxon>Cyclophyllidea</taxon>
        <taxon>Taeniidae</taxon>
        <taxon>Hydatigera</taxon>
    </lineage>
</organism>
<dbReference type="PROSITE" id="PS50118">
    <property type="entry name" value="HMG_BOX_2"/>
    <property type="match status" value="1"/>
</dbReference>
<evidence type="ECO:0000256" key="2">
    <source>
        <dbReference type="ARBA" id="ARBA00023125"/>
    </source>
</evidence>
<evidence type="ECO:0000313" key="7">
    <source>
        <dbReference type="EMBL" id="VDM19043.1"/>
    </source>
</evidence>
<evidence type="ECO:0000256" key="4">
    <source>
        <dbReference type="PROSITE-ProRule" id="PRU00267"/>
    </source>
</evidence>
<dbReference type="GO" id="GO:0005634">
    <property type="term" value="C:nucleus"/>
    <property type="evidence" value="ECO:0007669"/>
    <property type="project" value="UniProtKB-SubCell"/>
</dbReference>
<feature type="compositionally biased region" description="Polar residues" evidence="5">
    <location>
        <begin position="1"/>
        <end position="19"/>
    </location>
</feature>
<dbReference type="GO" id="GO:0001228">
    <property type="term" value="F:DNA-binding transcription activator activity, RNA polymerase II-specific"/>
    <property type="evidence" value="ECO:0007669"/>
    <property type="project" value="TreeGrafter"/>
</dbReference>
<dbReference type="Proteomes" id="UP000274429">
    <property type="component" value="Unassembled WGS sequence"/>
</dbReference>
<feature type="region of interest" description="Disordered" evidence="5">
    <location>
        <begin position="1"/>
        <end position="36"/>
    </location>
</feature>
<evidence type="ECO:0000313" key="9">
    <source>
        <dbReference type="WBParaSite" id="TTAC_0000216201-mRNA-1"/>
    </source>
</evidence>
<reference evidence="7 8" key="2">
    <citation type="submission" date="2018-11" db="EMBL/GenBank/DDBJ databases">
        <authorList>
            <consortium name="Pathogen Informatics"/>
        </authorList>
    </citation>
    <scope>NUCLEOTIDE SEQUENCE [LARGE SCALE GENOMIC DNA]</scope>
</reference>
<feature type="DNA-binding region" description="HMG box" evidence="4">
    <location>
        <begin position="38"/>
        <end position="106"/>
    </location>
</feature>
<keyword evidence="8" id="KW-1185">Reference proteome</keyword>
<keyword evidence="2 4" id="KW-0238">DNA-binding</keyword>
<dbReference type="STRING" id="6205.A0A0R3WN24"/>
<keyword evidence="3 4" id="KW-0539">Nucleus</keyword>
<dbReference type="GO" id="GO:0000122">
    <property type="term" value="P:negative regulation of transcription by RNA polymerase II"/>
    <property type="evidence" value="ECO:0007669"/>
    <property type="project" value="TreeGrafter"/>
</dbReference>
<gene>
    <name evidence="7" type="ORF">TTAC_LOCUS2149</name>
</gene>
<evidence type="ECO:0000259" key="6">
    <source>
        <dbReference type="PROSITE" id="PS50118"/>
    </source>
</evidence>
<dbReference type="GO" id="GO:0030182">
    <property type="term" value="P:neuron differentiation"/>
    <property type="evidence" value="ECO:0007669"/>
    <property type="project" value="TreeGrafter"/>
</dbReference>
<evidence type="ECO:0000313" key="8">
    <source>
        <dbReference type="Proteomes" id="UP000274429"/>
    </source>
</evidence>
<protein>
    <submittedName>
        <fullName evidence="9">HMG box domain-containing protein</fullName>
    </submittedName>
</protein>
<dbReference type="SUPFAM" id="SSF47095">
    <property type="entry name" value="HMG-box"/>
    <property type="match status" value="1"/>
</dbReference>
<dbReference type="FunFam" id="1.10.30.10:FF:000002">
    <property type="entry name" value="transcription factor Sox-2"/>
    <property type="match status" value="1"/>
</dbReference>
<dbReference type="EMBL" id="UYWX01000803">
    <property type="protein sequence ID" value="VDM19043.1"/>
    <property type="molecule type" value="Genomic_DNA"/>
</dbReference>
<comment type="subcellular location">
    <subcellularLocation>
        <location evidence="1">Nucleus</location>
    </subcellularLocation>
</comment>
<evidence type="ECO:0000256" key="5">
    <source>
        <dbReference type="SAM" id="MobiDB-lite"/>
    </source>
</evidence>
<evidence type="ECO:0000256" key="3">
    <source>
        <dbReference type="ARBA" id="ARBA00023242"/>
    </source>
</evidence>
<dbReference type="InterPro" id="IPR050140">
    <property type="entry name" value="SRY-related_HMG-box_TF-like"/>
</dbReference>
<feature type="compositionally biased region" description="Low complexity" evidence="5">
    <location>
        <begin position="406"/>
        <end position="426"/>
    </location>
</feature>
<dbReference type="Gene3D" id="1.10.30.10">
    <property type="entry name" value="High mobility group box domain"/>
    <property type="match status" value="1"/>
</dbReference>
<sequence length="485" mass="54522">MVTYQSQSGGFSSVSTQHLGTPEAPACSGNPMKKEERVKRPMNAFMVWSRGQRRRMAQENPKMHNSEISKRLGTMWKALNEAEKKPFIDEAKRLRANHMSQYPDYKYRPRRRHRPLEKQKKAVAAMAAAASVTSLFSNSAVGNLTTPTEGDFFGLRHPTVPSTTEYRSFHTNAPLAYNAFNQPLQLQQRHSQQQHQHQQFHQSTYEEKFPHYNRSRQPYEDFQHLSNSDYSNFNTPNNKTSETFHGQHDFSKSAFHIGSGISNYPSYSYTTDQDVKADAMRSELDSKTAVMAAVAAANYAASRLAYCGSSEPPSNYWDGWWKEKALPAAEGNTWDSSSSQWARALEEARKFEQETDFQQNRLNDSKDSSLSYLSAYFNGFGSMIGLRDGNSMLCNQGGGQDPEALSTFSTPSSASSGHEQQPQHQRQQQRHLVTHPSARSAAPLTDERPCSYANPIYAAFTAMAGLPQMKAEIDDSYPSSPSKIG</sequence>
<dbReference type="WBParaSite" id="TTAC_0000216201-mRNA-1">
    <property type="protein sequence ID" value="TTAC_0000216201-mRNA-1"/>
    <property type="gene ID" value="TTAC_0000216201"/>
</dbReference>
<reference evidence="9" key="1">
    <citation type="submission" date="2017-02" db="UniProtKB">
        <authorList>
            <consortium name="WormBaseParasite"/>
        </authorList>
    </citation>
    <scope>IDENTIFICATION</scope>
</reference>
<dbReference type="PANTHER" id="PTHR10270">
    <property type="entry name" value="SOX TRANSCRIPTION FACTOR"/>
    <property type="match status" value="1"/>
</dbReference>
<proteinExistence type="predicted"/>
<feature type="domain" description="HMG box" evidence="6">
    <location>
        <begin position="38"/>
        <end position="106"/>
    </location>
</feature>
<dbReference type="InterPro" id="IPR036910">
    <property type="entry name" value="HMG_box_dom_sf"/>
</dbReference>
<dbReference type="InterPro" id="IPR009071">
    <property type="entry name" value="HMG_box_dom"/>
</dbReference>
<accession>A0A0R3WN24</accession>
<dbReference type="OrthoDB" id="6247875at2759"/>
<dbReference type="PANTHER" id="PTHR10270:SF324">
    <property type="entry name" value="SOX DOMAIN-CONTAINING PROTEIN DICHAETE-RELATED"/>
    <property type="match status" value="1"/>
</dbReference>
<dbReference type="Pfam" id="PF00505">
    <property type="entry name" value="HMG_box"/>
    <property type="match status" value="1"/>
</dbReference>
<dbReference type="SMART" id="SM00398">
    <property type="entry name" value="HMG"/>
    <property type="match status" value="1"/>
</dbReference>
<feature type="region of interest" description="Disordered" evidence="5">
    <location>
        <begin position="394"/>
        <end position="449"/>
    </location>
</feature>
<dbReference type="GO" id="GO:0000978">
    <property type="term" value="F:RNA polymerase II cis-regulatory region sequence-specific DNA binding"/>
    <property type="evidence" value="ECO:0007669"/>
    <property type="project" value="TreeGrafter"/>
</dbReference>